<organism evidence="1 3">
    <name type="scientific">Iris pallida</name>
    <name type="common">Sweet iris</name>
    <dbReference type="NCBI Taxonomy" id="29817"/>
    <lineage>
        <taxon>Eukaryota</taxon>
        <taxon>Viridiplantae</taxon>
        <taxon>Streptophyta</taxon>
        <taxon>Embryophyta</taxon>
        <taxon>Tracheophyta</taxon>
        <taxon>Spermatophyta</taxon>
        <taxon>Magnoliopsida</taxon>
        <taxon>Liliopsida</taxon>
        <taxon>Asparagales</taxon>
        <taxon>Iridaceae</taxon>
        <taxon>Iridoideae</taxon>
        <taxon>Irideae</taxon>
        <taxon>Iris</taxon>
    </lineage>
</organism>
<name>A0AAX6EX02_IRIPA</name>
<comment type="caution">
    <text evidence="1">The sequence shown here is derived from an EMBL/GenBank/DDBJ whole genome shotgun (WGS) entry which is preliminary data.</text>
</comment>
<sequence length="64" mass="6560">MVVVIDGLCHGGMGEMTIVVAEMAGATSVLRAGRRHCHVAAATRVVDAGRSRGSGDEGHHVVHA</sequence>
<evidence type="ECO:0000313" key="1">
    <source>
        <dbReference type="EMBL" id="KAJ6808586.1"/>
    </source>
</evidence>
<keyword evidence="3" id="KW-1185">Reference proteome</keyword>
<protein>
    <submittedName>
        <fullName evidence="1">Formin-like protein 20</fullName>
    </submittedName>
</protein>
<reference evidence="1" key="2">
    <citation type="submission" date="2023-04" db="EMBL/GenBank/DDBJ databases">
        <authorList>
            <person name="Bruccoleri R.E."/>
            <person name="Oakeley E.J."/>
            <person name="Faust A.-M."/>
            <person name="Dessus-Babus S."/>
            <person name="Altorfer M."/>
            <person name="Burckhardt D."/>
            <person name="Oertli M."/>
            <person name="Naumann U."/>
            <person name="Petersen F."/>
            <person name="Wong J."/>
        </authorList>
    </citation>
    <scope>NUCLEOTIDE SEQUENCE</scope>
    <source>
        <strain evidence="1">GSM-AAB239-AS_SAM_17_03QT</strain>
        <tissue evidence="1">Leaf</tissue>
    </source>
</reference>
<reference evidence="1" key="1">
    <citation type="journal article" date="2023" name="GigaByte">
        <title>Genome assembly of the bearded iris, Iris pallida Lam.</title>
        <authorList>
            <person name="Bruccoleri R.E."/>
            <person name="Oakeley E.J."/>
            <person name="Faust A.M.E."/>
            <person name="Altorfer M."/>
            <person name="Dessus-Babus S."/>
            <person name="Burckhardt D."/>
            <person name="Oertli M."/>
            <person name="Naumann U."/>
            <person name="Petersen F."/>
            <person name="Wong J."/>
        </authorList>
    </citation>
    <scope>NUCLEOTIDE SEQUENCE</scope>
    <source>
        <strain evidence="1">GSM-AAB239-AS_SAM_17_03QT</strain>
    </source>
</reference>
<accession>A0AAX6EX02</accession>
<proteinExistence type="predicted"/>
<gene>
    <name evidence="1" type="ORF">M6B38_164475</name>
    <name evidence="2" type="ORF">M6B38_308980</name>
</gene>
<dbReference type="Proteomes" id="UP001140949">
    <property type="component" value="Unassembled WGS sequence"/>
</dbReference>
<dbReference type="EMBL" id="JANAVB010033220">
    <property type="protein sequence ID" value="KAJ6808586.1"/>
    <property type="molecule type" value="Genomic_DNA"/>
</dbReference>
<evidence type="ECO:0000313" key="3">
    <source>
        <dbReference type="Proteomes" id="UP001140949"/>
    </source>
</evidence>
<evidence type="ECO:0000313" key="2">
    <source>
        <dbReference type="EMBL" id="KAJ6840983.1"/>
    </source>
</evidence>
<dbReference type="EMBL" id="JANAVB010008998">
    <property type="protein sequence ID" value="KAJ6840983.1"/>
    <property type="molecule type" value="Genomic_DNA"/>
</dbReference>
<dbReference type="AlphaFoldDB" id="A0AAX6EX02"/>